<name>A0A3R6EK16_9FIRM</name>
<accession>A0A3R6EK16</accession>
<gene>
    <name evidence="2" type="ORF">DW252_01835</name>
</gene>
<sequence length="615" mass="67719">MGIESFADSGNDIGSDVQEVQDSDMDFGDGDGVNEFDEDYNNMKMETEQKLEDFDYSETSKEVSAEQIQPQETEQNPEEASLDPSKQAEDMLADFDDEMEEESYNGNVVESENVQAEEKSEVAVESKTNEESEKTAHFENVSYNQGQNDFGALGTCGPTSIANSLNRVTDTSDFTENDVLHNAMENELCSKSDDPSKMGGTTTKEVVSIIDNVKGEGSDIQTEVYEYDEALSVDELADRTDDPGTVAIVGVDSATLWDTRGDVSCSGLFQHTDTPSDHWITVDSPIKDSEGKIAGFNIIDSGGGVEEVSRDKFEAMYVGDAEHTVSDPTAVIISKSGESGETYAASEGVERISNYKGSDMESDGRDPNVESTELKSAFSRDNFKPENTYDATCSKEFSDLKNKNVMEISSMGTEESEIKRAVNGEIYTPEEISKLKEAREKIENPKSDTIMQKVAAVDTGEIEKDLKAYLNPTVWDLDLKVDTGIPCDCKIYGFVSKAEDTAPYTTTPEQCYETLRLDYEGTQYTNPNQSVYVVRYTGDTGQYEIPYSKEFGGHRSDGQPFTGNGYTGSPEYVVPEYVSSGTTPTAGEIYRVNPDGTEEAVAYYASREKAFELYN</sequence>
<proteinExistence type="predicted"/>
<dbReference type="Proteomes" id="UP000286595">
    <property type="component" value="Unassembled WGS sequence"/>
</dbReference>
<evidence type="ECO:0000313" key="2">
    <source>
        <dbReference type="EMBL" id="RHG62304.1"/>
    </source>
</evidence>
<protein>
    <submittedName>
        <fullName evidence="2">Uncharacterized protein</fullName>
    </submittedName>
</protein>
<comment type="caution">
    <text evidence="2">The sequence shown here is derived from an EMBL/GenBank/DDBJ whole genome shotgun (WGS) entry which is preliminary data.</text>
</comment>
<feature type="region of interest" description="Disordered" evidence="1">
    <location>
        <begin position="342"/>
        <end position="369"/>
    </location>
</feature>
<organism evidence="2 3">
    <name type="scientific">Coprococcus comes</name>
    <dbReference type="NCBI Taxonomy" id="410072"/>
    <lineage>
        <taxon>Bacteria</taxon>
        <taxon>Bacillati</taxon>
        <taxon>Bacillota</taxon>
        <taxon>Clostridia</taxon>
        <taxon>Lachnospirales</taxon>
        <taxon>Lachnospiraceae</taxon>
        <taxon>Coprococcus</taxon>
    </lineage>
</organism>
<feature type="compositionally biased region" description="Acidic residues" evidence="1">
    <location>
        <begin position="19"/>
        <end position="40"/>
    </location>
</feature>
<dbReference type="AlphaFoldDB" id="A0A3R6EK16"/>
<dbReference type="EMBL" id="QRIM01000002">
    <property type="protein sequence ID" value="RHG62304.1"/>
    <property type="molecule type" value="Genomic_DNA"/>
</dbReference>
<reference evidence="2 3" key="1">
    <citation type="submission" date="2018-08" db="EMBL/GenBank/DDBJ databases">
        <title>A genome reference for cultivated species of the human gut microbiota.</title>
        <authorList>
            <person name="Zou Y."/>
            <person name="Xue W."/>
            <person name="Luo G."/>
        </authorList>
    </citation>
    <scope>NUCLEOTIDE SEQUENCE [LARGE SCALE GENOMIC DNA]</scope>
    <source>
        <strain evidence="2 3">AM22-12LB</strain>
    </source>
</reference>
<feature type="compositionally biased region" description="Basic and acidic residues" evidence="1">
    <location>
        <begin position="116"/>
        <end position="135"/>
    </location>
</feature>
<feature type="compositionally biased region" description="Basic and acidic residues" evidence="1">
    <location>
        <begin position="358"/>
        <end position="368"/>
    </location>
</feature>
<feature type="compositionally biased region" description="Acidic residues" evidence="1">
    <location>
        <begin position="91"/>
        <end position="103"/>
    </location>
</feature>
<evidence type="ECO:0000313" key="3">
    <source>
        <dbReference type="Proteomes" id="UP000286595"/>
    </source>
</evidence>
<feature type="compositionally biased region" description="Polar residues" evidence="1">
    <location>
        <begin position="104"/>
        <end position="114"/>
    </location>
</feature>
<evidence type="ECO:0000256" key="1">
    <source>
        <dbReference type="SAM" id="MobiDB-lite"/>
    </source>
</evidence>
<feature type="compositionally biased region" description="Basic and acidic residues" evidence="1">
    <location>
        <begin position="45"/>
        <end position="64"/>
    </location>
</feature>
<feature type="region of interest" description="Disordered" evidence="1">
    <location>
        <begin position="1"/>
        <end position="135"/>
    </location>
</feature>